<sequence length="358" mass="40033">MYYNSQDKVSKLARICQRDASYQTYIDAEIACQVRGESYNVLTDATFVNGTVFASFSKPDGPFESVICFKDIRQLNSSLVDEKLDFINGSCVLDNDLSYLDNFGKLPKCDDPKNYTEFILPEFTCAANMTDVSSYKGVIGKTQINFNYSVHNIYGKITKLFTTTVNEKLVLLAGTEDGHVIQFSIFEDGSLHEYDTSSVLVGTSKEDNQIHDLYHFPDGDALYALTKSKISKISARSCNESGVSVCVESETMKLKDPHCGWCVFTNKLSKMSECKDKWISSVDGLGNLLATISEEAGLLQKNREDAINFKSCLCTPDVTSTIIVAFKMDKDLAFRSWYSKLTVTKTSKIGIKNYLNLR</sequence>
<dbReference type="InterPro" id="IPR001627">
    <property type="entry name" value="Semap_dom"/>
</dbReference>
<dbReference type="InterPro" id="IPR031148">
    <property type="entry name" value="Plexin"/>
</dbReference>
<dbReference type="InterPro" id="IPR036352">
    <property type="entry name" value="Semap_dom_sf"/>
</dbReference>
<feature type="non-terminal residue" evidence="3">
    <location>
        <position position="1"/>
    </location>
</feature>
<evidence type="ECO:0000313" key="3">
    <source>
        <dbReference type="EMBL" id="WAQ99017.1"/>
    </source>
</evidence>
<organism evidence="3 4">
    <name type="scientific">Mya arenaria</name>
    <name type="common">Soft-shell clam</name>
    <dbReference type="NCBI Taxonomy" id="6604"/>
    <lineage>
        <taxon>Eukaryota</taxon>
        <taxon>Metazoa</taxon>
        <taxon>Spiralia</taxon>
        <taxon>Lophotrochozoa</taxon>
        <taxon>Mollusca</taxon>
        <taxon>Bivalvia</taxon>
        <taxon>Autobranchia</taxon>
        <taxon>Heteroconchia</taxon>
        <taxon>Euheterodonta</taxon>
        <taxon>Imparidentia</taxon>
        <taxon>Neoheterodontei</taxon>
        <taxon>Myida</taxon>
        <taxon>Myoidea</taxon>
        <taxon>Myidae</taxon>
        <taxon>Mya</taxon>
    </lineage>
</organism>
<keyword evidence="4" id="KW-1185">Reference proteome</keyword>
<evidence type="ECO:0000313" key="4">
    <source>
        <dbReference type="Proteomes" id="UP001164746"/>
    </source>
</evidence>
<dbReference type="Gene3D" id="3.30.1680.10">
    <property type="entry name" value="ligand-binding face of the semaphorins, domain 2"/>
    <property type="match status" value="1"/>
</dbReference>
<dbReference type="PROSITE" id="PS51004">
    <property type="entry name" value="SEMA"/>
    <property type="match status" value="1"/>
</dbReference>
<reference evidence="3" key="1">
    <citation type="submission" date="2022-11" db="EMBL/GenBank/DDBJ databases">
        <title>Centuries of genome instability and evolution in soft-shell clam transmissible cancer (bioRxiv).</title>
        <authorList>
            <person name="Hart S.F.M."/>
            <person name="Yonemitsu M.A."/>
            <person name="Giersch R.M."/>
            <person name="Beal B.F."/>
            <person name="Arriagada G."/>
            <person name="Davis B.W."/>
            <person name="Ostrander E.A."/>
            <person name="Goff S.P."/>
            <person name="Metzger M.J."/>
        </authorList>
    </citation>
    <scope>NUCLEOTIDE SEQUENCE</scope>
    <source>
        <strain evidence="3">MELC-2E11</strain>
        <tissue evidence="3">Siphon/mantle</tissue>
    </source>
</reference>
<dbReference type="Proteomes" id="UP001164746">
    <property type="component" value="Chromosome 3"/>
</dbReference>
<dbReference type="Gene3D" id="2.130.10.10">
    <property type="entry name" value="YVTN repeat-like/Quinoprotein amine dehydrogenase"/>
    <property type="match status" value="1"/>
</dbReference>
<evidence type="ECO:0000259" key="2">
    <source>
        <dbReference type="PROSITE" id="PS51004"/>
    </source>
</evidence>
<dbReference type="SUPFAM" id="SSF101912">
    <property type="entry name" value="Sema domain"/>
    <property type="match status" value="1"/>
</dbReference>
<gene>
    <name evidence="3" type="ORF">MAR_023390</name>
</gene>
<protein>
    <submittedName>
        <fullName evidence="3">PLXA2-like protein</fullName>
    </submittedName>
</protein>
<dbReference type="InterPro" id="IPR015943">
    <property type="entry name" value="WD40/YVTN_repeat-like_dom_sf"/>
</dbReference>
<comment type="caution">
    <text evidence="1">Lacks conserved residue(s) required for the propagation of feature annotation.</text>
</comment>
<dbReference type="SUPFAM" id="SSF103575">
    <property type="entry name" value="Plexin repeat"/>
    <property type="match status" value="1"/>
</dbReference>
<dbReference type="EMBL" id="CP111014">
    <property type="protein sequence ID" value="WAQ99017.1"/>
    <property type="molecule type" value="Genomic_DNA"/>
</dbReference>
<name>A0ABY7DQM3_MYAAR</name>
<proteinExistence type="predicted"/>
<accession>A0ABY7DQM3</accession>
<dbReference type="PANTHER" id="PTHR22625:SF70">
    <property type="entry name" value="PLEXIN A, ISOFORM A"/>
    <property type="match status" value="1"/>
</dbReference>
<evidence type="ECO:0000256" key="1">
    <source>
        <dbReference type="PROSITE-ProRule" id="PRU00352"/>
    </source>
</evidence>
<dbReference type="PANTHER" id="PTHR22625">
    <property type="entry name" value="PLEXIN"/>
    <property type="match status" value="1"/>
</dbReference>
<feature type="domain" description="Sema" evidence="2">
    <location>
        <begin position="1"/>
        <end position="235"/>
    </location>
</feature>